<sequence length="168" mass="19325">MKVVLLFILFSNFLFAQNKFDSLTSKIKNLEWMRNLKNTENKGEKIQLIIKKIKTDSIVPQNLISNDLVLRDGEDFSNKCKILFFLENNKHLILFDLNKQPNFSIILNVLNQNTVKEINLLNIEDATKSYGGRGGCGAIILHSDKSKLSKQIGELQKKIKKGRKKKDF</sequence>
<evidence type="ECO:0000313" key="2">
    <source>
        <dbReference type="EMBL" id="SIN79832.1"/>
    </source>
</evidence>
<evidence type="ECO:0008006" key="4">
    <source>
        <dbReference type="Google" id="ProtNLM"/>
    </source>
</evidence>
<name>A0A1N6E9Z1_9FLAO</name>
<gene>
    <name evidence="2" type="ORF">SAMN05444409_0410</name>
</gene>
<feature type="signal peptide" evidence="1">
    <location>
        <begin position="1"/>
        <end position="16"/>
    </location>
</feature>
<keyword evidence="3" id="KW-1185">Reference proteome</keyword>
<dbReference type="STRING" id="1416779.SAMN05444409_0410"/>
<dbReference type="Proteomes" id="UP000185207">
    <property type="component" value="Unassembled WGS sequence"/>
</dbReference>
<protein>
    <recommendedName>
        <fullName evidence="4">TonB-dependent receptor plug domain-containing protein</fullName>
    </recommendedName>
</protein>
<dbReference type="RefSeq" id="WP_074233256.1">
    <property type="nucleotide sequence ID" value="NZ_FSRK01000001.1"/>
</dbReference>
<dbReference type="EMBL" id="FSRK01000001">
    <property type="protein sequence ID" value="SIN79832.1"/>
    <property type="molecule type" value="Genomic_DNA"/>
</dbReference>
<reference evidence="3" key="1">
    <citation type="submission" date="2016-11" db="EMBL/GenBank/DDBJ databases">
        <authorList>
            <person name="Varghese N."/>
            <person name="Submissions S."/>
        </authorList>
    </citation>
    <scope>NUCLEOTIDE SEQUENCE [LARGE SCALE GENOMIC DNA]</scope>
    <source>
        <strain evidence="3">DSM 27623</strain>
    </source>
</reference>
<organism evidence="2 3">
    <name type="scientific">Epilithonimonas zeae</name>
    <dbReference type="NCBI Taxonomy" id="1416779"/>
    <lineage>
        <taxon>Bacteria</taxon>
        <taxon>Pseudomonadati</taxon>
        <taxon>Bacteroidota</taxon>
        <taxon>Flavobacteriia</taxon>
        <taxon>Flavobacteriales</taxon>
        <taxon>Weeksellaceae</taxon>
        <taxon>Chryseobacterium group</taxon>
        <taxon>Epilithonimonas</taxon>
    </lineage>
</organism>
<accession>A0A1N6E9Z1</accession>
<evidence type="ECO:0000313" key="3">
    <source>
        <dbReference type="Proteomes" id="UP000185207"/>
    </source>
</evidence>
<proteinExistence type="predicted"/>
<keyword evidence="1" id="KW-0732">Signal</keyword>
<evidence type="ECO:0000256" key="1">
    <source>
        <dbReference type="SAM" id="SignalP"/>
    </source>
</evidence>
<feature type="chain" id="PRO_5013337408" description="TonB-dependent receptor plug domain-containing protein" evidence="1">
    <location>
        <begin position="17"/>
        <end position="168"/>
    </location>
</feature>
<dbReference type="AlphaFoldDB" id="A0A1N6E9Z1"/>
<dbReference type="OrthoDB" id="1367110at2"/>